<dbReference type="RefSeq" id="WP_260792721.1">
    <property type="nucleotide sequence ID" value="NZ_CP093313.1"/>
</dbReference>
<evidence type="ECO:0000313" key="10">
    <source>
        <dbReference type="Proteomes" id="UP001059380"/>
    </source>
</evidence>
<proteinExistence type="predicted"/>
<dbReference type="InterPro" id="IPR016007">
    <property type="entry name" value="Alpha_rhamnosid"/>
</dbReference>
<evidence type="ECO:0000259" key="8">
    <source>
        <dbReference type="Pfam" id="PF17390"/>
    </source>
</evidence>
<dbReference type="KEGG" id="orp:MOP44_22810"/>
<dbReference type="Pfam" id="PF08531">
    <property type="entry name" value="Bac_rhamnosid_N"/>
    <property type="match status" value="2"/>
</dbReference>
<evidence type="ECO:0000256" key="1">
    <source>
        <dbReference type="ARBA" id="ARBA00001445"/>
    </source>
</evidence>
<evidence type="ECO:0000256" key="2">
    <source>
        <dbReference type="ARBA" id="ARBA00012652"/>
    </source>
</evidence>
<name>A0A9J7BNQ8_9BACT</name>
<sequence length="1104" mass="121730">MNLRSLSGIVRSLLSAAIVVGTLHSATLLCAATVTGPVDLRVDNLTTPLGIDDPTPSFSWRLDDAAPGAKQTAYQLTVFAKPATVPGDNVLAYWTTGRVESSQSMNIRYAGPALQPSARYYWSVTVYGIGGKAYPAAKTSWWETGLMTQDAWKADWIGYETAEEAAVRHASAKWIASPEAESLISEEKPPAEFQYRASIRIDKPVKSATLYATAQDTVAAWINGTQVIEASPFPAWHQMPWKKFVRADITGKLAQGDNILALESVVYVVRRNGKDAPPLIATIFVQYADGTTATFASSQAWKTSTHAADGWQQKSFDDSSWKSAVEFTQSRGDEAPLGNPWIPDSVKALRSDFNLSKPVKSARLYSTALGDYEMFLNGKRVGEDYFAPGWTDYRERVVYQTHDVTSLLAQGNNAIGALLAPGWYSTPLEWFQQPNNYGVTPPALRAQLRIEYGDGSVEWVATNRDWHAASSYIDHSELYDGESQDGRKTRLWSFKEVEMVKWPSVEVIEPKSIDILAQDYQPIRVEREMHAKAVSSPSPGVYIYDFGQNLAGIEKLRVSGPRGTDVKVRFAEILNDDGTMYTENLRTAKATDHFILAGTGVEEFTPQFTFHGFRYAEITGLKSNPGKDALTVLVLHTDAPFAAQLKTGNDMINKLWSNIVWGQRSNFVGIPTDCPQRDERLGWMADAQVFWRTASYNMDLAAFSRKFSRDMRGTQFNTAMYGIYAPGTGQENTGFGPGWSDAGVIIPWTAWLQTGDTSIIDQNWDAMTKYVAAIEDANSDGLWKNKGGTPFGDWLAPEGRTNQVLIATASWAYDAALLREMAHASGRTADEQKYAAMFDKIRAAFQKQFVHDDGFVAGADKGPNPMGERTHDTAAGIGDTQTGYVLALHMNLLPDNLRAAAAQKLVDKIQANNGLLGTGFLGTPYLLEELTKTGHADVAYQLLMNTKYPSWGYLIEHGATTTWERWNGDEMKKDPSMNSYNHYAYGAVADWIYRYAAGVDASSLDAGFHTIMLHPQFDKRLGSVDFTYPSSYGTIHSAWTVQGTKATWKITIPANTTGFISNAEKGSITSTRKYDGFMESAAGPNGEPGTRLQPGTYEFTAEVK</sequence>
<evidence type="ECO:0000256" key="3">
    <source>
        <dbReference type="ARBA" id="ARBA00022801"/>
    </source>
</evidence>
<keyword evidence="3 9" id="KW-0378">Hydrolase</keyword>
<keyword evidence="10" id="KW-1185">Reference proteome</keyword>
<reference evidence="9" key="1">
    <citation type="submission" date="2021-04" db="EMBL/GenBank/DDBJ databases">
        <title>Phylogenetic analysis of Acidobacteriaceae.</title>
        <authorList>
            <person name="Qiu L."/>
            <person name="Zhang Q."/>
        </authorList>
    </citation>
    <scope>NUCLEOTIDE SEQUENCE</scope>
    <source>
        <strain evidence="9">DSM 25168</strain>
    </source>
</reference>
<protein>
    <recommendedName>
        <fullName evidence="2">alpha-L-rhamnosidase</fullName>
        <ecNumber evidence="2">3.2.1.40</ecNumber>
    </recommendedName>
</protein>
<dbReference type="Gene3D" id="2.60.40.10">
    <property type="entry name" value="Immunoglobulins"/>
    <property type="match status" value="1"/>
</dbReference>
<dbReference type="InterPro" id="IPR008928">
    <property type="entry name" value="6-hairpin_glycosidase_sf"/>
</dbReference>
<dbReference type="InterPro" id="IPR035398">
    <property type="entry name" value="Bac_rhamnosid_C"/>
</dbReference>
<dbReference type="InterPro" id="IPR012341">
    <property type="entry name" value="6hp_glycosidase-like_sf"/>
</dbReference>
<feature type="domain" description="Alpha-L-rhamnosidase concanavalin-like" evidence="5">
    <location>
        <begin position="538"/>
        <end position="636"/>
    </location>
</feature>
<feature type="domain" description="Alpha-L-rhamnosidase six-hairpin glycosidase" evidence="7">
    <location>
        <begin position="642"/>
        <end position="995"/>
    </location>
</feature>
<dbReference type="AlphaFoldDB" id="A0A9J7BNQ8"/>
<dbReference type="InterPro" id="IPR013783">
    <property type="entry name" value="Ig-like_fold"/>
</dbReference>
<dbReference type="EC" id="3.2.1.40" evidence="2"/>
<dbReference type="Pfam" id="PF25788">
    <property type="entry name" value="Ig_Rha78A_N"/>
    <property type="match status" value="1"/>
</dbReference>
<comment type="catalytic activity">
    <reaction evidence="1">
        <text>Hydrolysis of terminal non-reducing alpha-L-rhamnose residues in alpha-L-rhamnosides.</text>
        <dbReference type="EC" id="3.2.1.40"/>
    </reaction>
</comment>
<dbReference type="Pfam" id="PF05592">
    <property type="entry name" value="Bac_rhamnosid"/>
    <property type="match status" value="1"/>
</dbReference>
<feature type="signal peptide" evidence="4">
    <location>
        <begin position="1"/>
        <end position="31"/>
    </location>
</feature>
<dbReference type="Proteomes" id="UP001059380">
    <property type="component" value="Chromosome"/>
</dbReference>
<feature type="domain" description="Alpha-L-rhamnosidase C-terminal" evidence="8">
    <location>
        <begin position="1003"/>
        <end position="1058"/>
    </location>
</feature>
<dbReference type="GO" id="GO:0030596">
    <property type="term" value="F:alpha-L-rhamnosidase activity"/>
    <property type="evidence" value="ECO:0007669"/>
    <property type="project" value="UniProtKB-EC"/>
</dbReference>
<dbReference type="Gene3D" id="1.50.10.10">
    <property type="match status" value="1"/>
</dbReference>
<dbReference type="PANTHER" id="PTHR33307:SF6">
    <property type="entry name" value="ALPHA-RHAMNOSIDASE (EUROFUNG)-RELATED"/>
    <property type="match status" value="1"/>
</dbReference>
<dbReference type="PANTHER" id="PTHR33307">
    <property type="entry name" value="ALPHA-RHAMNOSIDASE (EUROFUNG)"/>
    <property type="match status" value="1"/>
</dbReference>
<gene>
    <name evidence="9" type="ORF">MOP44_22810</name>
</gene>
<dbReference type="InterPro" id="IPR008902">
    <property type="entry name" value="Rhamnosid_concanavalin"/>
</dbReference>
<dbReference type="Pfam" id="PF17390">
    <property type="entry name" value="Bac_rhamnosid_C"/>
    <property type="match status" value="1"/>
</dbReference>
<dbReference type="Gene3D" id="2.60.120.260">
    <property type="entry name" value="Galactose-binding domain-like"/>
    <property type="match status" value="3"/>
</dbReference>
<evidence type="ECO:0000259" key="5">
    <source>
        <dbReference type="Pfam" id="PF05592"/>
    </source>
</evidence>
<evidence type="ECO:0000259" key="6">
    <source>
        <dbReference type="Pfam" id="PF08531"/>
    </source>
</evidence>
<dbReference type="InterPro" id="IPR013737">
    <property type="entry name" value="Bac_rhamnosid_N"/>
</dbReference>
<organism evidence="9 10">
    <name type="scientific">Occallatibacter riparius</name>
    <dbReference type="NCBI Taxonomy" id="1002689"/>
    <lineage>
        <taxon>Bacteria</taxon>
        <taxon>Pseudomonadati</taxon>
        <taxon>Acidobacteriota</taxon>
        <taxon>Terriglobia</taxon>
        <taxon>Terriglobales</taxon>
        <taxon>Acidobacteriaceae</taxon>
        <taxon>Occallatibacter</taxon>
    </lineage>
</organism>
<dbReference type="Pfam" id="PF17389">
    <property type="entry name" value="Bac_rhamnosid6H"/>
    <property type="match status" value="1"/>
</dbReference>
<evidence type="ECO:0000256" key="4">
    <source>
        <dbReference type="SAM" id="SignalP"/>
    </source>
</evidence>
<dbReference type="SUPFAM" id="SSF48208">
    <property type="entry name" value="Six-hairpin glycosidases"/>
    <property type="match status" value="1"/>
</dbReference>
<evidence type="ECO:0000313" key="9">
    <source>
        <dbReference type="EMBL" id="UWZ83386.1"/>
    </source>
</evidence>
<feature type="domain" description="Bacterial alpha-L-rhamnosidase N-terminal" evidence="6">
    <location>
        <begin position="203"/>
        <end position="326"/>
    </location>
</feature>
<feature type="domain" description="Bacterial alpha-L-rhamnosidase N-terminal" evidence="6">
    <location>
        <begin position="357"/>
        <end position="526"/>
    </location>
</feature>
<accession>A0A9J7BNQ8</accession>
<feature type="chain" id="PRO_5039927510" description="alpha-L-rhamnosidase" evidence="4">
    <location>
        <begin position="32"/>
        <end position="1104"/>
    </location>
</feature>
<dbReference type="InterPro" id="IPR035396">
    <property type="entry name" value="Bac_rhamnosid6H"/>
</dbReference>
<evidence type="ECO:0000259" key="7">
    <source>
        <dbReference type="Pfam" id="PF17389"/>
    </source>
</evidence>
<dbReference type="Gene3D" id="2.60.420.10">
    <property type="entry name" value="Maltose phosphorylase, domain 3"/>
    <property type="match status" value="1"/>
</dbReference>
<keyword evidence="4" id="KW-0732">Signal</keyword>
<dbReference type="GO" id="GO:0005975">
    <property type="term" value="P:carbohydrate metabolic process"/>
    <property type="evidence" value="ECO:0007669"/>
    <property type="project" value="InterPro"/>
</dbReference>
<dbReference type="PIRSF" id="PIRSF010631">
    <property type="entry name" value="A-rhamnsds"/>
    <property type="match status" value="1"/>
</dbReference>
<dbReference type="EMBL" id="CP093313">
    <property type="protein sequence ID" value="UWZ83386.1"/>
    <property type="molecule type" value="Genomic_DNA"/>
</dbReference>